<comment type="caution">
    <text evidence="1">The sequence shown here is derived from an EMBL/GenBank/DDBJ whole genome shotgun (WGS) entry which is preliminary data.</text>
</comment>
<dbReference type="EMBL" id="CM023471">
    <property type="protein sequence ID" value="KAH7964781.1"/>
    <property type="molecule type" value="Genomic_DNA"/>
</dbReference>
<name>A0ACB8D9T0_DERSI</name>
<dbReference type="Proteomes" id="UP000821865">
    <property type="component" value="Chromosome 2"/>
</dbReference>
<keyword evidence="2" id="KW-1185">Reference proteome</keyword>
<proteinExistence type="predicted"/>
<reference evidence="1" key="1">
    <citation type="submission" date="2020-05" db="EMBL/GenBank/DDBJ databases">
        <title>Large-scale comparative analyses of tick genomes elucidate their genetic diversity and vector capacities.</title>
        <authorList>
            <person name="Jia N."/>
            <person name="Wang J."/>
            <person name="Shi W."/>
            <person name="Du L."/>
            <person name="Sun Y."/>
            <person name="Zhan W."/>
            <person name="Jiang J."/>
            <person name="Wang Q."/>
            <person name="Zhang B."/>
            <person name="Ji P."/>
            <person name="Sakyi L.B."/>
            <person name="Cui X."/>
            <person name="Yuan T."/>
            <person name="Jiang B."/>
            <person name="Yang W."/>
            <person name="Lam T.T.-Y."/>
            <person name="Chang Q."/>
            <person name="Ding S."/>
            <person name="Wang X."/>
            <person name="Zhu J."/>
            <person name="Ruan X."/>
            <person name="Zhao L."/>
            <person name="Wei J."/>
            <person name="Que T."/>
            <person name="Du C."/>
            <person name="Cheng J."/>
            <person name="Dai P."/>
            <person name="Han X."/>
            <person name="Huang E."/>
            <person name="Gao Y."/>
            <person name="Liu J."/>
            <person name="Shao H."/>
            <person name="Ye R."/>
            <person name="Li L."/>
            <person name="Wei W."/>
            <person name="Wang X."/>
            <person name="Wang C."/>
            <person name="Yang T."/>
            <person name="Huo Q."/>
            <person name="Li W."/>
            <person name="Guo W."/>
            <person name="Chen H."/>
            <person name="Zhou L."/>
            <person name="Ni X."/>
            <person name="Tian J."/>
            <person name="Zhou Y."/>
            <person name="Sheng Y."/>
            <person name="Liu T."/>
            <person name="Pan Y."/>
            <person name="Xia L."/>
            <person name="Li J."/>
            <person name="Zhao F."/>
            <person name="Cao W."/>
        </authorList>
    </citation>
    <scope>NUCLEOTIDE SEQUENCE</scope>
    <source>
        <strain evidence="1">Dsil-2018</strain>
    </source>
</reference>
<evidence type="ECO:0000313" key="2">
    <source>
        <dbReference type="Proteomes" id="UP000821865"/>
    </source>
</evidence>
<gene>
    <name evidence="1" type="ORF">HPB49_001262</name>
</gene>
<accession>A0ACB8D9T0</accession>
<organism evidence="1 2">
    <name type="scientific">Dermacentor silvarum</name>
    <name type="common">Tick</name>
    <dbReference type="NCBI Taxonomy" id="543639"/>
    <lineage>
        <taxon>Eukaryota</taxon>
        <taxon>Metazoa</taxon>
        <taxon>Ecdysozoa</taxon>
        <taxon>Arthropoda</taxon>
        <taxon>Chelicerata</taxon>
        <taxon>Arachnida</taxon>
        <taxon>Acari</taxon>
        <taxon>Parasitiformes</taxon>
        <taxon>Ixodida</taxon>
        <taxon>Ixodoidea</taxon>
        <taxon>Ixodidae</taxon>
        <taxon>Rhipicephalinae</taxon>
        <taxon>Dermacentor</taxon>
    </lineage>
</organism>
<sequence length="661" mass="75054">MRAPRYLAKSFTDGLAQTSKSRRAISHLLANQPTEEIAIPVPYGQLAAKVWPAKRKNRNPKKHLLCLHGGQDNAGSFDPLLEKLDGGWQAVALDFTGHGLSSHLPRGCIYTMTHLMFDIAHAVQFLGWDQFNLLGHSIGGLVGHRYACIFPEKVSKLILVEGFGEIYEARSQLLGTLRTTLQSFLRLEEKDFSQQPSYTEEEIMALYTKMPWGCIRADDVKVLMKRGCQLQADGRYTFTRDIRLKAFYWDKVDKAALDPWWKSFKNDILVLDAVPGFGSCSVQNGRMINALKKHCRTFQMAVLDGDHHIHMNQPELVASYIRPFLEDLQGTRNQMCSAKHLRWVPLRCRVISQCHTATSEVPVVEREVRELQIPIPYGHLAAKQWLPTSAEDPRRRVLLLHGYQDNAGSFDHLVPTLDSRWHAVALDFTGHGLSSHLPKGTPCISMQFWLDISRAVNHLGWSQFSLIGHSVGGQVGLHYACIYPERVQNLVMIDSLAPMYEQRSRLSQSLREMLEGNLRLEQKDLSKPPVYTEEEVIKLYKHSLVPGYLPDNIRTLMKRGCKPAGDGRYILTKDTRLRYIQWTRIDSAALKKYYSGYTNNLLVVMAVPGFGATSAKHKILSNICEQNCRTFQIVEVEGNHHIHMTYPDAVASHIRPFLEAH</sequence>
<evidence type="ECO:0000313" key="1">
    <source>
        <dbReference type="EMBL" id="KAH7964781.1"/>
    </source>
</evidence>
<protein>
    <submittedName>
        <fullName evidence="1">Uncharacterized protein</fullName>
    </submittedName>
</protein>